<evidence type="ECO:0000256" key="1">
    <source>
        <dbReference type="ARBA" id="ARBA00005420"/>
    </source>
</evidence>
<reference evidence="4" key="1">
    <citation type="submission" date="2012-09" db="EMBL/GenBank/DDBJ databases">
        <authorList>
            <person name="Martin A.A."/>
        </authorList>
    </citation>
    <scope>NUCLEOTIDE SEQUENCE</scope>
</reference>
<accession>A0A158P7F2</accession>
<reference evidence="5" key="2">
    <citation type="submission" date="2016-04" db="UniProtKB">
        <authorList>
            <consortium name="WormBaseParasite"/>
        </authorList>
    </citation>
    <scope>IDENTIFICATION</scope>
</reference>
<comment type="similarity">
    <text evidence="1">Belongs to the diacylglycerol acyltransferase family.</text>
</comment>
<keyword evidence="2" id="KW-0808">Transferase</keyword>
<proteinExistence type="inferred from homology"/>
<evidence type="ECO:0000313" key="4">
    <source>
        <dbReference type="Proteomes" id="UP000035642"/>
    </source>
</evidence>
<organism evidence="4 5">
    <name type="scientific">Angiostrongylus cantonensis</name>
    <name type="common">Rat lungworm</name>
    <dbReference type="NCBI Taxonomy" id="6313"/>
    <lineage>
        <taxon>Eukaryota</taxon>
        <taxon>Metazoa</taxon>
        <taxon>Ecdysozoa</taxon>
        <taxon>Nematoda</taxon>
        <taxon>Chromadorea</taxon>
        <taxon>Rhabditida</taxon>
        <taxon>Rhabditina</taxon>
        <taxon>Rhabditomorpha</taxon>
        <taxon>Strongyloidea</taxon>
        <taxon>Metastrongylidae</taxon>
        <taxon>Angiostrongylus</taxon>
    </lineage>
</organism>
<keyword evidence="4" id="KW-1185">Reference proteome</keyword>
<dbReference type="Proteomes" id="UP000035642">
    <property type="component" value="Unassembled WGS sequence"/>
</dbReference>
<evidence type="ECO:0000256" key="2">
    <source>
        <dbReference type="ARBA" id="ARBA00022679"/>
    </source>
</evidence>
<name>A0A158P7F2_ANGCA</name>
<evidence type="ECO:0000313" key="5">
    <source>
        <dbReference type="WBParaSite" id="ACAC_0000235901-mRNA-1"/>
    </source>
</evidence>
<protein>
    <submittedName>
        <fullName evidence="5">DUF4760 domain-containing protein</fullName>
    </submittedName>
</protein>
<sequence length="139" mass="16532">MEIKPNFFTWIATDGMIYFAWILQGRYDTINSEEDGFQTDLANRSRALLNQCLEKSEELKAKGEGIALLRNYNLAYAEAMDLLTWSPSQFKESENDVDRLDYTIFLTYQWHILFLYGMWYLYDSKSPKNSGYQRTWMQE</sequence>
<evidence type="ECO:0000256" key="3">
    <source>
        <dbReference type="ARBA" id="ARBA00023315"/>
    </source>
</evidence>
<dbReference type="Pfam" id="PF03982">
    <property type="entry name" value="DAGAT"/>
    <property type="match status" value="1"/>
</dbReference>
<dbReference type="WBParaSite" id="ACAC_0000235901-mRNA-1">
    <property type="protein sequence ID" value="ACAC_0000235901-mRNA-1"/>
    <property type="gene ID" value="ACAC_0000235901"/>
</dbReference>
<dbReference type="InterPro" id="IPR007130">
    <property type="entry name" value="DAGAT"/>
</dbReference>
<dbReference type="AlphaFoldDB" id="A0A158P7F2"/>
<dbReference type="GO" id="GO:0008374">
    <property type="term" value="F:O-acyltransferase activity"/>
    <property type="evidence" value="ECO:0007669"/>
    <property type="project" value="InterPro"/>
</dbReference>
<keyword evidence="3" id="KW-0012">Acyltransferase</keyword>